<evidence type="ECO:0000256" key="1">
    <source>
        <dbReference type="ARBA" id="ARBA00009437"/>
    </source>
</evidence>
<dbReference type="CDD" id="cd08471">
    <property type="entry name" value="PBP2_CrgA_like_2"/>
    <property type="match status" value="1"/>
</dbReference>
<organism evidence="6 7">
    <name type="scientific">Methylobacterium gregans</name>
    <dbReference type="NCBI Taxonomy" id="374424"/>
    <lineage>
        <taxon>Bacteria</taxon>
        <taxon>Pseudomonadati</taxon>
        <taxon>Pseudomonadota</taxon>
        <taxon>Alphaproteobacteria</taxon>
        <taxon>Hyphomicrobiales</taxon>
        <taxon>Methylobacteriaceae</taxon>
        <taxon>Methylobacterium</taxon>
    </lineage>
</organism>
<dbReference type="GO" id="GO:0043565">
    <property type="term" value="F:sequence-specific DNA binding"/>
    <property type="evidence" value="ECO:0007669"/>
    <property type="project" value="TreeGrafter"/>
</dbReference>
<keyword evidence="2" id="KW-0805">Transcription regulation</keyword>
<dbReference type="Gene3D" id="1.10.10.10">
    <property type="entry name" value="Winged helix-like DNA-binding domain superfamily/Winged helix DNA-binding domain"/>
    <property type="match status" value="1"/>
</dbReference>
<dbReference type="SUPFAM" id="SSF46785">
    <property type="entry name" value="Winged helix' DNA-binding domain"/>
    <property type="match status" value="1"/>
</dbReference>
<comment type="caution">
    <text evidence="6">The sequence shown here is derived from an EMBL/GenBank/DDBJ whole genome shotgun (WGS) entry which is preliminary data.</text>
</comment>
<evidence type="ECO:0000313" key="6">
    <source>
        <dbReference type="EMBL" id="GJD78985.1"/>
    </source>
</evidence>
<evidence type="ECO:0000313" key="7">
    <source>
        <dbReference type="Proteomes" id="UP001055108"/>
    </source>
</evidence>
<dbReference type="AlphaFoldDB" id="A0AA37HNT0"/>
<dbReference type="Gene3D" id="3.40.190.290">
    <property type="match status" value="1"/>
</dbReference>
<dbReference type="InterPro" id="IPR058163">
    <property type="entry name" value="LysR-type_TF_proteobact-type"/>
</dbReference>
<accession>A0AA37HNT0</accession>
<dbReference type="RefSeq" id="WP_238302822.1">
    <property type="nucleotide sequence ID" value="NZ_BPQM01000048.1"/>
</dbReference>
<dbReference type="EMBL" id="BPQM01000048">
    <property type="protein sequence ID" value="GJD78985.1"/>
    <property type="molecule type" value="Genomic_DNA"/>
</dbReference>
<dbReference type="GO" id="GO:0003700">
    <property type="term" value="F:DNA-binding transcription factor activity"/>
    <property type="evidence" value="ECO:0007669"/>
    <property type="project" value="InterPro"/>
</dbReference>
<comment type="similarity">
    <text evidence="1">Belongs to the LysR transcriptional regulatory family.</text>
</comment>
<keyword evidence="4" id="KW-0804">Transcription</keyword>
<dbReference type="GO" id="GO:0006351">
    <property type="term" value="P:DNA-templated transcription"/>
    <property type="evidence" value="ECO:0007669"/>
    <property type="project" value="TreeGrafter"/>
</dbReference>
<evidence type="ECO:0000256" key="3">
    <source>
        <dbReference type="ARBA" id="ARBA00023125"/>
    </source>
</evidence>
<reference evidence="6" key="1">
    <citation type="journal article" date="2016" name="Front. Microbiol.">
        <title>Genome Sequence of the Piezophilic, Mesophilic Sulfate-Reducing Bacterium Desulfovibrio indicus J2T.</title>
        <authorList>
            <person name="Cao J."/>
            <person name="Maignien L."/>
            <person name="Shao Z."/>
            <person name="Alain K."/>
            <person name="Jebbar M."/>
        </authorList>
    </citation>
    <scope>NUCLEOTIDE SEQUENCE</scope>
    <source>
        <strain evidence="6">NBRC 103626</strain>
    </source>
</reference>
<dbReference type="SUPFAM" id="SSF53850">
    <property type="entry name" value="Periplasmic binding protein-like II"/>
    <property type="match status" value="1"/>
</dbReference>
<evidence type="ECO:0000256" key="2">
    <source>
        <dbReference type="ARBA" id="ARBA00023015"/>
    </source>
</evidence>
<dbReference type="PANTHER" id="PTHR30537">
    <property type="entry name" value="HTH-TYPE TRANSCRIPTIONAL REGULATOR"/>
    <property type="match status" value="1"/>
</dbReference>
<dbReference type="InterPro" id="IPR036388">
    <property type="entry name" value="WH-like_DNA-bd_sf"/>
</dbReference>
<dbReference type="InterPro" id="IPR005119">
    <property type="entry name" value="LysR_subst-bd"/>
</dbReference>
<dbReference type="InterPro" id="IPR036390">
    <property type="entry name" value="WH_DNA-bd_sf"/>
</dbReference>
<keyword evidence="7" id="KW-1185">Reference proteome</keyword>
<dbReference type="PROSITE" id="PS50931">
    <property type="entry name" value="HTH_LYSR"/>
    <property type="match status" value="1"/>
</dbReference>
<keyword evidence="3" id="KW-0238">DNA-binding</keyword>
<evidence type="ECO:0000259" key="5">
    <source>
        <dbReference type="PROSITE" id="PS50931"/>
    </source>
</evidence>
<protein>
    <submittedName>
        <fullName evidence="6">HTH-type transcriptional regulator DmlR</fullName>
    </submittedName>
</protein>
<feature type="domain" description="HTH lysR-type" evidence="5">
    <location>
        <begin position="1"/>
        <end position="59"/>
    </location>
</feature>
<evidence type="ECO:0000256" key="4">
    <source>
        <dbReference type="ARBA" id="ARBA00023163"/>
    </source>
</evidence>
<dbReference type="Proteomes" id="UP001055108">
    <property type="component" value="Unassembled WGS sequence"/>
</dbReference>
<dbReference type="InterPro" id="IPR000847">
    <property type="entry name" value="LysR_HTH_N"/>
</dbReference>
<name>A0AA37HNT0_9HYPH</name>
<dbReference type="Pfam" id="PF03466">
    <property type="entry name" value="LysR_substrate"/>
    <property type="match status" value="1"/>
</dbReference>
<reference evidence="6" key="2">
    <citation type="submission" date="2021-08" db="EMBL/GenBank/DDBJ databases">
        <authorList>
            <person name="Tani A."/>
            <person name="Ola A."/>
            <person name="Ogura Y."/>
            <person name="Katsura K."/>
            <person name="Hayashi T."/>
        </authorList>
    </citation>
    <scope>NUCLEOTIDE SEQUENCE</scope>
    <source>
        <strain evidence="6">NBRC 103626</strain>
    </source>
</reference>
<dbReference type="PANTHER" id="PTHR30537:SF5">
    <property type="entry name" value="HTH-TYPE TRANSCRIPTIONAL ACTIVATOR TTDR-RELATED"/>
    <property type="match status" value="1"/>
</dbReference>
<dbReference type="PRINTS" id="PR00039">
    <property type="entry name" value="HTHLYSR"/>
</dbReference>
<proteinExistence type="inferred from homology"/>
<dbReference type="Pfam" id="PF00126">
    <property type="entry name" value="HTH_1"/>
    <property type="match status" value="1"/>
</dbReference>
<sequence length="296" mass="31187">MDRFAALSTFVAVAERGGFAAAGRHLGLSPPAVTRAVAALERHLGVALFRRSTRSVALTEEGAALLERAREILAQLREAEHAAMGGQSAPRGELHVTAPVVFGRLHVLPVVIELLAEHPAMTARLMLLDRNIRLVEEGIDVAVRIGPLRDSSLRAVAVGAVRQVLVASPGYWARRGRPATPGDLAGHDLIAGDNIRAGAQWRFGRRAAGIPVAARLTVNAVDAQLSAAAAGLGIANVLSYQAEAGLAAGTLESVLDDHAPPALPVHLLYHAGRARMPALRLLVEGMRERARSGAWA</sequence>
<dbReference type="FunFam" id="1.10.10.10:FF:000001">
    <property type="entry name" value="LysR family transcriptional regulator"/>
    <property type="match status" value="1"/>
</dbReference>
<gene>
    <name evidence="6" type="primary">dmlR_7</name>
    <name evidence="6" type="ORF">NBEOAGPD_2205</name>
</gene>